<organism evidence="7 8">
    <name type="scientific">Curtobacterium citri</name>
    <dbReference type="NCBI Taxonomy" id="3055139"/>
    <lineage>
        <taxon>Bacteria</taxon>
        <taxon>Bacillati</taxon>
        <taxon>Actinomycetota</taxon>
        <taxon>Actinomycetes</taxon>
        <taxon>Micrococcales</taxon>
        <taxon>Microbacteriaceae</taxon>
        <taxon>Curtobacterium</taxon>
    </lineage>
</organism>
<reference evidence="7 8" key="1">
    <citation type="submission" date="2023-06" db="EMBL/GenBank/DDBJ databases">
        <authorList>
            <person name="Feng G."/>
            <person name="Li J."/>
            <person name="Zhu H."/>
        </authorList>
    </citation>
    <scope>NUCLEOTIDE SEQUENCE [LARGE SCALE GENOMIC DNA]</scope>
    <source>
        <strain evidence="7 8">RHCKG23</strain>
    </source>
</reference>
<name>A0ABT7T3Z6_9MICO</name>
<comment type="caution">
    <text evidence="7">The sequence shown here is derived from an EMBL/GenBank/DDBJ whole genome shotgun (WGS) entry which is preliminary data.</text>
</comment>
<dbReference type="GO" id="GO:0016746">
    <property type="term" value="F:acyltransferase activity"/>
    <property type="evidence" value="ECO:0007669"/>
    <property type="project" value="UniProtKB-KW"/>
</dbReference>
<dbReference type="Pfam" id="PF13508">
    <property type="entry name" value="Acetyltransf_7"/>
    <property type="match status" value="1"/>
</dbReference>
<keyword evidence="3 7" id="KW-0808">Transferase</keyword>
<dbReference type="RefSeq" id="WP_289457769.1">
    <property type="nucleotide sequence ID" value="NZ_JAUCML010000002.1"/>
</dbReference>
<evidence type="ECO:0000313" key="7">
    <source>
        <dbReference type="EMBL" id="MDM7884293.1"/>
    </source>
</evidence>
<keyword evidence="1" id="KW-0678">Repressor</keyword>
<evidence type="ECO:0000256" key="3">
    <source>
        <dbReference type="ARBA" id="ARBA00022679"/>
    </source>
</evidence>
<proteinExistence type="predicted"/>
<dbReference type="EC" id="2.3.1.-" evidence="7"/>
<keyword evidence="2" id="KW-1277">Toxin-antitoxin system</keyword>
<keyword evidence="8" id="KW-1185">Reference proteome</keyword>
<dbReference type="Proteomes" id="UP001237823">
    <property type="component" value="Unassembled WGS sequence"/>
</dbReference>
<dbReference type="EMBL" id="JAUCML010000002">
    <property type="protein sequence ID" value="MDM7884293.1"/>
    <property type="molecule type" value="Genomic_DNA"/>
</dbReference>
<dbReference type="SUPFAM" id="SSF55729">
    <property type="entry name" value="Acyl-CoA N-acyltransferases (Nat)"/>
    <property type="match status" value="1"/>
</dbReference>
<protein>
    <submittedName>
        <fullName evidence="7">GNAT family N-acetyltransferase</fullName>
        <ecNumber evidence="7">2.3.1.-</ecNumber>
    </submittedName>
</protein>
<dbReference type="InterPro" id="IPR016181">
    <property type="entry name" value="Acyl_CoA_acyltransferase"/>
</dbReference>
<evidence type="ECO:0000256" key="5">
    <source>
        <dbReference type="ARBA" id="ARBA00049880"/>
    </source>
</evidence>
<feature type="domain" description="N-acetyltransferase" evidence="6">
    <location>
        <begin position="17"/>
        <end position="163"/>
    </location>
</feature>
<evidence type="ECO:0000256" key="2">
    <source>
        <dbReference type="ARBA" id="ARBA00022649"/>
    </source>
</evidence>
<gene>
    <name evidence="7" type="ORF">QUG92_04185</name>
</gene>
<dbReference type="Gene3D" id="3.40.630.30">
    <property type="match status" value="1"/>
</dbReference>
<dbReference type="PANTHER" id="PTHR36449:SF1">
    <property type="entry name" value="ACETYLTRANSFERASE"/>
    <property type="match status" value="1"/>
</dbReference>
<accession>A0ABT7T3Z6</accession>
<keyword evidence="4 7" id="KW-0012">Acyltransferase</keyword>
<evidence type="ECO:0000256" key="4">
    <source>
        <dbReference type="ARBA" id="ARBA00023315"/>
    </source>
</evidence>
<dbReference type="PANTHER" id="PTHR36449">
    <property type="entry name" value="ACETYLTRANSFERASE-RELATED"/>
    <property type="match status" value="1"/>
</dbReference>
<evidence type="ECO:0000259" key="6">
    <source>
        <dbReference type="PROSITE" id="PS51186"/>
    </source>
</evidence>
<comment type="catalytic activity">
    <reaction evidence="5">
        <text>glycyl-tRNA(Gly) + acetyl-CoA = N-acetylglycyl-tRNA(Gly) + CoA + H(+)</text>
        <dbReference type="Rhea" id="RHEA:81867"/>
        <dbReference type="Rhea" id="RHEA-COMP:9683"/>
        <dbReference type="Rhea" id="RHEA-COMP:19766"/>
        <dbReference type="ChEBI" id="CHEBI:15378"/>
        <dbReference type="ChEBI" id="CHEBI:57287"/>
        <dbReference type="ChEBI" id="CHEBI:57288"/>
        <dbReference type="ChEBI" id="CHEBI:78522"/>
        <dbReference type="ChEBI" id="CHEBI:232036"/>
    </reaction>
</comment>
<dbReference type="InterPro" id="IPR000182">
    <property type="entry name" value="GNAT_dom"/>
</dbReference>
<evidence type="ECO:0000313" key="8">
    <source>
        <dbReference type="Proteomes" id="UP001237823"/>
    </source>
</evidence>
<evidence type="ECO:0000256" key="1">
    <source>
        <dbReference type="ARBA" id="ARBA00022491"/>
    </source>
</evidence>
<dbReference type="PROSITE" id="PS51186">
    <property type="entry name" value="GNAT"/>
    <property type="match status" value="1"/>
</dbReference>
<sequence length="175" mass="18896">MAVLRRPRAVTEHDDTSTFDCGRPSLTSWLQVRAIRNEAGGASRTFVSIDDETGRIAGYYCLAASSLRAGEAPDALRRNMPDPIPVVLIGRLAVDVHFQGLGLGASLLQDALVKSIEASRLVGARAIIVYALDDDAVRFYERFGFVLIPETARCLFLLLTDAEATVAAVSGRMDA</sequence>